<evidence type="ECO:0000256" key="4">
    <source>
        <dbReference type="PROSITE-ProRule" id="PRU01248"/>
    </source>
</evidence>
<dbReference type="GO" id="GO:0015074">
    <property type="term" value="P:DNA integration"/>
    <property type="evidence" value="ECO:0007669"/>
    <property type="project" value="UniProtKB-KW"/>
</dbReference>
<dbReference type="InterPro" id="IPR010998">
    <property type="entry name" value="Integrase_recombinase_N"/>
</dbReference>
<name>A0A521AKM2_9EURY</name>
<dbReference type="Pfam" id="PF02899">
    <property type="entry name" value="Phage_int_SAM_1"/>
    <property type="match status" value="1"/>
</dbReference>
<feature type="domain" description="Tyr recombinase" evidence="6">
    <location>
        <begin position="112"/>
        <end position="327"/>
    </location>
</feature>
<dbReference type="InterPro" id="IPR002104">
    <property type="entry name" value="Integrase_catalytic"/>
</dbReference>
<evidence type="ECO:0000256" key="1">
    <source>
        <dbReference type="ARBA" id="ARBA00022908"/>
    </source>
</evidence>
<keyword evidence="9" id="KW-1185">Reference proteome</keyword>
<dbReference type="GO" id="GO:0003677">
    <property type="term" value="F:DNA binding"/>
    <property type="evidence" value="ECO:0007669"/>
    <property type="project" value="UniProtKB-UniRule"/>
</dbReference>
<evidence type="ECO:0000256" key="2">
    <source>
        <dbReference type="ARBA" id="ARBA00023125"/>
    </source>
</evidence>
<protein>
    <submittedName>
        <fullName evidence="8">Phage integrase, N-terminal SAM-like domain</fullName>
    </submittedName>
</protein>
<dbReference type="Proteomes" id="UP000319712">
    <property type="component" value="Unassembled WGS sequence"/>
</dbReference>
<organism evidence="8 9">
    <name type="scientific">Halorubrum cibi</name>
    <dbReference type="NCBI Taxonomy" id="413815"/>
    <lineage>
        <taxon>Archaea</taxon>
        <taxon>Methanobacteriati</taxon>
        <taxon>Methanobacteriota</taxon>
        <taxon>Stenosarchaea group</taxon>
        <taxon>Halobacteria</taxon>
        <taxon>Halobacteriales</taxon>
        <taxon>Haloferacaceae</taxon>
        <taxon>Halorubrum</taxon>
    </lineage>
</organism>
<dbReference type="PANTHER" id="PTHR30349">
    <property type="entry name" value="PHAGE INTEGRASE-RELATED"/>
    <property type="match status" value="1"/>
</dbReference>
<dbReference type="CDD" id="cd00397">
    <property type="entry name" value="DNA_BRE_C"/>
    <property type="match status" value="1"/>
</dbReference>
<dbReference type="GO" id="GO:0006310">
    <property type="term" value="P:DNA recombination"/>
    <property type="evidence" value="ECO:0007669"/>
    <property type="project" value="UniProtKB-KW"/>
</dbReference>
<dbReference type="InterPro" id="IPR044068">
    <property type="entry name" value="CB"/>
</dbReference>
<evidence type="ECO:0000256" key="3">
    <source>
        <dbReference type="ARBA" id="ARBA00023172"/>
    </source>
</evidence>
<gene>
    <name evidence="8" type="ORF">SAMN06264867_101216</name>
</gene>
<dbReference type="InterPro" id="IPR004107">
    <property type="entry name" value="Integrase_SAM-like_N"/>
</dbReference>
<sequence length="333" mass="38525">MLEPTAPREAVENYIDDIKHELAATTVANHRYRLEQFIQWSDEAGIDDMNSITGRKLQEFKTWKQGTVAKVTLKNHLSTLRQFIEFCEDTNTVSTGVGRKIRLPTMQLGEDVNDTFLMAKEADRILDYCEKYEYATLRHTVFHILWHTGMRSGALRGLDVSDFDSHNGLLSIRHRPESDTPLKNKQRTERDVVIADELVTLIEDHLDMHHPYVDDDHGRTPLIGTRAGRMEQTTLQRNIYTLTRPCHYTNECPHDRDMQECEATSYNTASKCPTSVSPHALRKGAVTEHRKQDVPKEIASERMDMSGDVLDKHYDKRTEREKAELRKEYLDDI</sequence>
<dbReference type="Gene3D" id="1.10.443.10">
    <property type="entry name" value="Intergrase catalytic core"/>
    <property type="match status" value="1"/>
</dbReference>
<dbReference type="InterPro" id="IPR013762">
    <property type="entry name" value="Integrase-like_cat_sf"/>
</dbReference>
<dbReference type="AlphaFoldDB" id="A0A521AKM2"/>
<evidence type="ECO:0000259" key="7">
    <source>
        <dbReference type="PROSITE" id="PS51900"/>
    </source>
</evidence>
<dbReference type="SUPFAM" id="SSF56349">
    <property type="entry name" value="DNA breaking-rejoining enzymes"/>
    <property type="match status" value="1"/>
</dbReference>
<evidence type="ECO:0000313" key="9">
    <source>
        <dbReference type="Proteomes" id="UP000319712"/>
    </source>
</evidence>
<keyword evidence="1" id="KW-0229">DNA integration</keyword>
<evidence type="ECO:0000259" key="6">
    <source>
        <dbReference type="PROSITE" id="PS51898"/>
    </source>
</evidence>
<dbReference type="Pfam" id="PF00589">
    <property type="entry name" value="Phage_integrase"/>
    <property type="match status" value="1"/>
</dbReference>
<accession>A0A521AKM2</accession>
<evidence type="ECO:0000256" key="5">
    <source>
        <dbReference type="SAM" id="MobiDB-lite"/>
    </source>
</evidence>
<feature type="region of interest" description="Disordered" evidence="5">
    <location>
        <begin position="289"/>
        <end position="310"/>
    </location>
</feature>
<dbReference type="InterPro" id="IPR011010">
    <property type="entry name" value="DNA_brk_join_enz"/>
</dbReference>
<evidence type="ECO:0000313" key="8">
    <source>
        <dbReference type="EMBL" id="SMO35321.1"/>
    </source>
</evidence>
<feature type="domain" description="Core-binding (CB)" evidence="7">
    <location>
        <begin position="5"/>
        <end position="88"/>
    </location>
</feature>
<dbReference type="PANTHER" id="PTHR30349:SF41">
    <property type="entry name" value="INTEGRASE_RECOMBINASE PROTEIN MJ0367-RELATED"/>
    <property type="match status" value="1"/>
</dbReference>
<dbReference type="PROSITE" id="PS51900">
    <property type="entry name" value="CB"/>
    <property type="match status" value="1"/>
</dbReference>
<dbReference type="InterPro" id="IPR050090">
    <property type="entry name" value="Tyrosine_recombinase_XerCD"/>
</dbReference>
<dbReference type="OrthoDB" id="198497at2157"/>
<dbReference type="PROSITE" id="PS51898">
    <property type="entry name" value="TYR_RECOMBINASE"/>
    <property type="match status" value="1"/>
</dbReference>
<dbReference type="EMBL" id="FXTD01000001">
    <property type="protein sequence ID" value="SMO35321.1"/>
    <property type="molecule type" value="Genomic_DNA"/>
</dbReference>
<keyword evidence="2 4" id="KW-0238">DNA-binding</keyword>
<keyword evidence="3" id="KW-0233">DNA recombination</keyword>
<reference evidence="8 9" key="1">
    <citation type="submission" date="2017-05" db="EMBL/GenBank/DDBJ databases">
        <authorList>
            <person name="Varghese N."/>
            <person name="Submissions S."/>
        </authorList>
    </citation>
    <scope>NUCLEOTIDE SEQUENCE [LARGE SCALE GENOMIC DNA]</scope>
    <source>
        <strain evidence="8 9">DSM 19504</strain>
    </source>
</reference>
<dbReference type="RefSeq" id="WP_142985153.1">
    <property type="nucleotide sequence ID" value="NZ_FXTD01000001.1"/>
</dbReference>
<dbReference type="Gene3D" id="1.10.150.130">
    <property type="match status" value="1"/>
</dbReference>
<proteinExistence type="predicted"/>